<feature type="transmembrane region" description="Helical" evidence="2">
    <location>
        <begin position="15"/>
        <end position="38"/>
    </location>
</feature>
<evidence type="ECO:0000256" key="1">
    <source>
        <dbReference type="SAM" id="MobiDB-lite"/>
    </source>
</evidence>
<dbReference type="Proteomes" id="UP000268329">
    <property type="component" value="Chromosome"/>
</dbReference>
<dbReference type="OrthoDB" id="3874017at2"/>
<dbReference type="RefSeq" id="WP_121785268.1">
    <property type="nucleotide sequence ID" value="NZ_CP033073.1"/>
</dbReference>
<keyword evidence="2" id="KW-0472">Membrane</keyword>
<feature type="region of interest" description="Disordered" evidence="1">
    <location>
        <begin position="102"/>
        <end position="129"/>
    </location>
</feature>
<keyword evidence="2" id="KW-1133">Transmembrane helix</keyword>
<keyword evidence="4" id="KW-1185">Reference proteome</keyword>
<keyword evidence="2" id="KW-0812">Transmembrane</keyword>
<feature type="transmembrane region" description="Helical" evidence="2">
    <location>
        <begin position="45"/>
        <end position="66"/>
    </location>
</feature>
<protein>
    <submittedName>
        <fullName evidence="3">Uncharacterized protein</fullName>
    </submittedName>
</protein>
<evidence type="ECO:0000313" key="3">
    <source>
        <dbReference type="EMBL" id="AYN37758.1"/>
    </source>
</evidence>
<evidence type="ECO:0000256" key="2">
    <source>
        <dbReference type="SAM" id="Phobius"/>
    </source>
</evidence>
<organism evidence="3 4">
    <name type="scientific">Streptomyces dangxiongensis</name>
    <dbReference type="NCBI Taxonomy" id="1442032"/>
    <lineage>
        <taxon>Bacteria</taxon>
        <taxon>Bacillati</taxon>
        <taxon>Actinomycetota</taxon>
        <taxon>Actinomycetes</taxon>
        <taxon>Kitasatosporales</taxon>
        <taxon>Streptomycetaceae</taxon>
        <taxon>Streptomyces</taxon>
    </lineage>
</organism>
<dbReference type="KEGG" id="sdd:D9753_00785"/>
<sequence>MFIHGDDPYDLGHTVAGWTGVAVATLGAGLCGIGVIVVSGPLVCVGIGVLALAILVTWVLHLAGWGKSSGPRPIEQWDWRVRDTSAKAGHADCLGCRLAGRRGARRARSAPEVESARTAESWLSTSTSA</sequence>
<accession>A0A3G2J6D6</accession>
<dbReference type="EMBL" id="CP033073">
    <property type="protein sequence ID" value="AYN37758.1"/>
    <property type="molecule type" value="Genomic_DNA"/>
</dbReference>
<evidence type="ECO:0000313" key="4">
    <source>
        <dbReference type="Proteomes" id="UP000268329"/>
    </source>
</evidence>
<reference evidence="3 4" key="1">
    <citation type="submission" date="2018-10" db="EMBL/GenBank/DDBJ databases">
        <title>The genome of Streptomyces dangxiongensis Z022.</title>
        <authorList>
            <person name="Zhang B."/>
        </authorList>
    </citation>
    <scope>NUCLEOTIDE SEQUENCE [LARGE SCALE GENOMIC DNA]</scope>
    <source>
        <strain evidence="3 4">Z022</strain>
    </source>
</reference>
<dbReference type="NCBIfam" id="NF041681">
    <property type="entry name" value="HGxxPAAW"/>
    <property type="match status" value="1"/>
</dbReference>
<proteinExistence type="predicted"/>
<name>A0A3G2J6D6_9ACTN</name>
<dbReference type="AlphaFoldDB" id="A0A3G2J6D6"/>
<gene>
    <name evidence="3" type="ORF">D9753_00785</name>
</gene>